<gene>
    <name evidence="1" type="ORF">POPTR_T013401v4</name>
</gene>
<protein>
    <submittedName>
        <fullName evidence="1">Uncharacterized protein</fullName>
    </submittedName>
</protein>
<accession>A0ACC0RIR1</accession>
<dbReference type="Proteomes" id="UP000006729">
    <property type="component" value="Unassembled WGS sequence"/>
</dbReference>
<evidence type="ECO:0000313" key="2">
    <source>
        <dbReference type="Proteomes" id="UP000006729"/>
    </source>
</evidence>
<evidence type="ECO:0000313" key="1">
    <source>
        <dbReference type="EMBL" id="KAI9215703.1"/>
    </source>
</evidence>
<comment type="caution">
    <text evidence="1">The sequence shown here is derived from an EMBL/GenBank/DDBJ whole genome shotgun (WGS) entry which is preliminary data.</text>
</comment>
<proteinExistence type="predicted"/>
<organism evidence="1 2">
    <name type="scientific">Populus trichocarpa</name>
    <name type="common">Western balsam poplar</name>
    <name type="synonym">Populus balsamifera subsp. trichocarpa</name>
    <dbReference type="NCBI Taxonomy" id="3694"/>
    <lineage>
        <taxon>Eukaryota</taxon>
        <taxon>Viridiplantae</taxon>
        <taxon>Streptophyta</taxon>
        <taxon>Embryophyta</taxon>
        <taxon>Tracheophyta</taxon>
        <taxon>Spermatophyta</taxon>
        <taxon>Magnoliopsida</taxon>
        <taxon>eudicotyledons</taxon>
        <taxon>Gunneridae</taxon>
        <taxon>Pentapetalae</taxon>
        <taxon>rosids</taxon>
        <taxon>fabids</taxon>
        <taxon>Malpighiales</taxon>
        <taxon>Salicaceae</taxon>
        <taxon>Saliceae</taxon>
        <taxon>Populus</taxon>
    </lineage>
</organism>
<reference evidence="1 2" key="1">
    <citation type="journal article" date="2006" name="Science">
        <title>The genome of black cottonwood, Populus trichocarpa (Torr. &amp; Gray).</title>
        <authorList>
            <person name="Tuskan G.A."/>
            <person name="Difazio S."/>
            <person name="Jansson S."/>
            <person name="Bohlmann J."/>
            <person name="Grigoriev I."/>
            <person name="Hellsten U."/>
            <person name="Putnam N."/>
            <person name="Ralph S."/>
            <person name="Rombauts S."/>
            <person name="Salamov A."/>
            <person name="Schein J."/>
            <person name="Sterck L."/>
            <person name="Aerts A."/>
            <person name="Bhalerao R.R."/>
            <person name="Bhalerao R.P."/>
            <person name="Blaudez D."/>
            <person name="Boerjan W."/>
            <person name="Brun A."/>
            <person name="Brunner A."/>
            <person name="Busov V."/>
            <person name="Campbell M."/>
            <person name="Carlson J."/>
            <person name="Chalot M."/>
            <person name="Chapman J."/>
            <person name="Chen G.L."/>
            <person name="Cooper D."/>
            <person name="Coutinho P.M."/>
            <person name="Couturier J."/>
            <person name="Covert S."/>
            <person name="Cronk Q."/>
            <person name="Cunningham R."/>
            <person name="Davis J."/>
            <person name="Degroeve S."/>
            <person name="Dejardin A."/>
            <person name="Depamphilis C."/>
            <person name="Detter J."/>
            <person name="Dirks B."/>
            <person name="Dubchak I."/>
            <person name="Duplessis S."/>
            <person name="Ehlting J."/>
            <person name="Ellis B."/>
            <person name="Gendler K."/>
            <person name="Goodstein D."/>
            <person name="Gribskov M."/>
            <person name="Grimwood J."/>
            <person name="Groover A."/>
            <person name="Gunter L."/>
            <person name="Hamberger B."/>
            <person name="Heinze B."/>
            <person name="Helariutta Y."/>
            <person name="Henrissat B."/>
            <person name="Holligan D."/>
            <person name="Holt R."/>
            <person name="Huang W."/>
            <person name="Islam-Faridi N."/>
            <person name="Jones S."/>
            <person name="Jones-Rhoades M."/>
            <person name="Jorgensen R."/>
            <person name="Joshi C."/>
            <person name="Kangasjarvi J."/>
            <person name="Karlsson J."/>
            <person name="Kelleher C."/>
            <person name="Kirkpatrick R."/>
            <person name="Kirst M."/>
            <person name="Kohler A."/>
            <person name="Kalluri U."/>
            <person name="Larimer F."/>
            <person name="Leebens-Mack J."/>
            <person name="Leple J.C."/>
            <person name="Locascio P."/>
            <person name="Lou Y."/>
            <person name="Lucas S."/>
            <person name="Martin F."/>
            <person name="Montanini B."/>
            <person name="Napoli C."/>
            <person name="Nelson D.R."/>
            <person name="Nelson C."/>
            <person name="Nieminen K."/>
            <person name="Nilsson O."/>
            <person name="Pereda V."/>
            <person name="Peter G."/>
            <person name="Philippe R."/>
            <person name="Pilate G."/>
            <person name="Poliakov A."/>
            <person name="Razumovskaya J."/>
            <person name="Richardson P."/>
            <person name="Rinaldi C."/>
            <person name="Ritland K."/>
            <person name="Rouze P."/>
            <person name="Ryaboy D."/>
            <person name="Schmutz J."/>
            <person name="Schrader J."/>
            <person name="Segerman B."/>
            <person name="Shin H."/>
            <person name="Siddiqui A."/>
            <person name="Sterky F."/>
            <person name="Terry A."/>
            <person name="Tsai C.J."/>
            <person name="Uberbacher E."/>
            <person name="Unneberg P."/>
            <person name="Vahala J."/>
            <person name="Wall K."/>
            <person name="Wessler S."/>
            <person name="Yang G."/>
            <person name="Yin T."/>
            <person name="Douglas C."/>
            <person name="Marra M."/>
            <person name="Sandberg G."/>
            <person name="Van de Peer Y."/>
            <person name="Rokhsar D."/>
        </authorList>
    </citation>
    <scope>NUCLEOTIDE SEQUENCE [LARGE SCALE GENOMIC DNA]</scope>
    <source>
        <strain evidence="2">cv. Nisqually</strain>
    </source>
</reference>
<dbReference type="EMBL" id="MU628133">
    <property type="protein sequence ID" value="KAI9215703.1"/>
    <property type="molecule type" value="Genomic_DNA"/>
</dbReference>
<keyword evidence="2" id="KW-1185">Reference proteome</keyword>
<sequence>MRKMYAITFNFFYTFCAIILFIYLFFLITTISKPFFSLRSPSSFMFA</sequence>
<name>A0ACC0RIR1_POPTR</name>